<reference evidence="1 2" key="1">
    <citation type="journal article" date="2021" name="Elife">
        <title>Chloroplast acquisition without the gene transfer in kleptoplastic sea slugs, Plakobranchus ocellatus.</title>
        <authorList>
            <person name="Maeda T."/>
            <person name="Takahashi S."/>
            <person name="Yoshida T."/>
            <person name="Shimamura S."/>
            <person name="Takaki Y."/>
            <person name="Nagai Y."/>
            <person name="Toyoda A."/>
            <person name="Suzuki Y."/>
            <person name="Arimoto A."/>
            <person name="Ishii H."/>
            <person name="Satoh N."/>
            <person name="Nishiyama T."/>
            <person name="Hasebe M."/>
            <person name="Maruyama T."/>
            <person name="Minagawa J."/>
            <person name="Obokata J."/>
            <person name="Shigenobu S."/>
        </authorList>
    </citation>
    <scope>NUCLEOTIDE SEQUENCE [LARGE SCALE GENOMIC DNA]</scope>
</reference>
<keyword evidence="2" id="KW-1185">Reference proteome</keyword>
<dbReference type="Proteomes" id="UP000735302">
    <property type="component" value="Unassembled WGS sequence"/>
</dbReference>
<organism evidence="1 2">
    <name type="scientific">Plakobranchus ocellatus</name>
    <dbReference type="NCBI Taxonomy" id="259542"/>
    <lineage>
        <taxon>Eukaryota</taxon>
        <taxon>Metazoa</taxon>
        <taxon>Spiralia</taxon>
        <taxon>Lophotrochozoa</taxon>
        <taxon>Mollusca</taxon>
        <taxon>Gastropoda</taxon>
        <taxon>Heterobranchia</taxon>
        <taxon>Euthyneura</taxon>
        <taxon>Panpulmonata</taxon>
        <taxon>Sacoglossa</taxon>
        <taxon>Placobranchoidea</taxon>
        <taxon>Plakobranchidae</taxon>
        <taxon>Plakobranchus</taxon>
    </lineage>
</organism>
<evidence type="ECO:0000313" key="1">
    <source>
        <dbReference type="EMBL" id="GFN81266.1"/>
    </source>
</evidence>
<name>A0AAV3YFP6_9GAST</name>
<evidence type="ECO:0000313" key="2">
    <source>
        <dbReference type="Proteomes" id="UP000735302"/>
    </source>
</evidence>
<proteinExistence type="predicted"/>
<accession>A0AAV3YFP6</accession>
<protein>
    <submittedName>
        <fullName evidence="1">Uncharacterized protein</fullName>
    </submittedName>
</protein>
<gene>
    <name evidence="1" type="ORF">PoB_000777200</name>
</gene>
<dbReference type="EMBL" id="BLXT01000921">
    <property type="protein sequence ID" value="GFN81266.1"/>
    <property type="molecule type" value="Genomic_DNA"/>
</dbReference>
<dbReference type="AlphaFoldDB" id="A0AAV3YFP6"/>
<sequence length="132" mass="15145">MNSLSLLPRPSQQEFLKAGECALKSLSTRKLLNEFSKRKFRNWGIGRQVKKQHEQYQMPGRDEQDRFLKDTVLPTEMGSCKEDETAITRSKVSVEGLGLRGPDPEIDTPLPIEISSCKEDETAIRYQQYQRG</sequence>
<comment type="caution">
    <text evidence="1">The sequence shown here is derived from an EMBL/GenBank/DDBJ whole genome shotgun (WGS) entry which is preliminary data.</text>
</comment>